<organism evidence="1 2">
    <name type="scientific">Oxalobacter paraformigenes</name>
    <dbReference type="NCBI Taxonomy" id="556268"/>
    <lineage>
        <taxon>Bacteria</taxon>
        <taxon>Pseudomonadati</taxon>
        <taxon>Pseudomonadota</taxon>
        <taxon>Betaproteobacteria</taxon>
        <taxon>Burkholderiales</taxon>
        <taxon>Oxalobacteraceae</taxon>
        <taxon>Oxalobacter</taxon>
    </lineage>
</organism>
<dbReference type="Proteomes" id="UP000003973">
    <property type="component" value="Unassembled WGS sequence"/>
</dbReference>
<gene>
    <name evidence="1" type="ORF">OFAG_00898</name>
</gene>
<evidence type="ECO:0000313" key="1">
    <source>
        <dbReference type="EMBL" id="EEO27745.1"/>
    </source>
</evidence>
<protein>
    <submittedName>
        <fullName evidence="1">Uncharacterized protein</fullName>
    </submittedName>
</protein>
<name>C3X3F9_9BURK</name>
<keyword evidence="2" id="KW-1185">Reference proteome</keyword>
<evidence type="ECO:0000313" key="2">
    <source>
        <dbReference type="Proteomes" id="UP000003973"/>
    </source>
</evidence>
<accession>C3X3F9</accession>
<proteinExistence type="predicted"/>
<comment type="caution">
    <text evidence="1">The sequence shown here is derived from an EMBL/GenBank/DDBJ whole genome shotgun (WGS) entry which is preliminary data.</text>
</comment>
<dbReference type="AlphaFoldDB" id="C3X3F9"/>
<reference evidence="1" key="1">
    <citation type="submission" date="2011-10" db="EMBL/GenBank/DDBJ databases">
        <title>The Genome Sequence of Oxalobacter formigenes HOxBLS.</title>
        <authorList>
            <consortium name="The Broad Institute Genome Sequencing Platform"/>
            <person name="Earl A."/>
            <person name="Ward D."/>
            <person name="Feldgarden M."/>
            <person name="Gevers D."/>
            <person name="Allison M.J."/>
            <person name="Humphrey S."/>
            <person name="Young S.K."/>
            <person name="Zeng Q."/>
            <person name="Gargeya S."/>
            <person name="Fitzgerald M."/>
            <person name="Haas B."/>
            <person name="Abouelleil A."/>
            <person name="Alvarado L."/>
            <person name="Arachchi H.M."/>
            <person name="Berlin A."/>
            <person name="Brown A."/>
            <person name="Chapman S.B."/>
            <person name="Chen Z."/>
            <person name="Dunbar C."/>
            <person name="Freedman E."/>
            <person name="Gearin G."/>
            <person name="Goldberg J."/>
            <person name="Griggs A."/>
            <person name="Gujja S."/>
            <person name="Heiman D."/>
            <person name="Howarth C."/>
            <person name="Larson L."/>
            <person name="Lui A."/>
            <person name="MacDonald P.J.P."/>
            <person name="Montmayeur A."/>
            <person name="Murphy C."/>
            <person name="Neiman D."/>
            <person name="Pearson M."/>
            <person name="Priest M."/>
            <person name="Roberts A."/>
            <person name="Saif S."/>
            <person name="Shea T."/>
            <person name="Shenoy N."/>
            <person name="Sisk P."/>
            <person name="Stolte C."/>
            <person name="Sykes S."/>
            <person name="Wortman J."/>
            <person name="Nusbaum C."/>
            <person name="Birren B."/>
        </authorList>
    </citation>
    <scope>NUCLEOTIDE SEQUENCE [LARGE SCALE GENOMIC DNA]</scope>
    <source>
        <strain evidence="1">HOxBLS</strain>
    </source>
</reference>
<sequence length="253" mass="28988">MRQRIAKFPFFRYISALPAQAAKTRPTGRHPIHSQPTGTLVRPTLYYDARLKSVLVTDNSEKLVVDYQDRELLLPADPVNVRQWEKRLKESGEETGLIGLARLVRRKTSGTPRSRSLYRFDAYPDQTLRRAFDLDDYEYIDSPYNLNCIGWRNAKNPDGFLAPRGLVPGEGGRFVSDNTEPYPVPVPFEFIELATRMKTDPLSILKNFMADACGLKSPAELPRADGFASRSAEAEKRARDYLRQAWRLKKDFF</sequence>
<dbReference type="EMBL" id="ACDP02000021">
    <property type="protein sequence ID" value="EEO27745.1"/>
    <property type="molecule type" value="Genomic_DNA"/>
</dbReference>
<dbReference type="HOGENOM" id="CLU_1313463_0_0_4"/>